<dbReference type="SUPFAM" id="SSF56801">
    <property type="entry name" value="Acetyl-CoA synthetase-like"/>
    <property type="match status" value="1"/>
</dbReference>
<feature type="domain" description="AMP-binding enzyme C-terminal" evidence="3">
    <location>
        <begin position="383"/>
        <end position="458"/>
    </location>
</feature>
<dbReference type="PhylomeDB" id="A7SSP2"/>
<dbReference type="STRING" id="45351.A7SSP2"/>
<dbReference type="AlphaFoldDB" id="A7SSP2"/>
<proteinExistence type="inferred from homology"/>
<evidence type="ECO:0000313" key="4">
    <source>
        <dbReference type="EMBL" id="EDO33258.1"/>
    </source>
</evidence>
<dbReference type="Proteomes" id="UP000001593">
    <property type="component" value="Unassembled WGS sequence"/>
</dbReference>
<dbReference type="InterPro" id="IPR000873">
    <property type="entry name" value="AMP-dep_synth/lig_dom"/>
</dbReference>
<accession>A7SSP2</accession>
<dbReference type="PANTHER" id="PTHR24096:SF422">
    <property type="entry name" value="BCDNA.GH02901"/>
    <property type="match status" value="1"/>
</dbReference>
<dbReference type="HOGENOM" id="CLU_000022_59_2_1"/>
<name>A7SSP2_NEMVE</name>
<evidence type="ECO:0000259" key="2">
    <source>
        <dbReference type="Pfam" id="PF00501"/>
    </source>
</evidence>
<dbReference type="KEGG" id="nve:5504436"/>
<feature type="domain" description="AMP-dependent synthetase/ligase" evidence="2">
    <location>
        <begin position="1"/>
        <end position="332"/>
    </location>
</feature>
<dbReference type="PROSITE" id="PS00455">
    <property type="entry name" value="AMP_BINDING"/>
    <property type="match status" value="1"/>
</dbReference>
<dbReference type="EMBL" id="DS469781">
    <property type="protein sequence ID" value="EDO33258.1"/>
    <property type="molecule type" value="Genomic_DNA"/>
</dbReference>
<dbReference type="eggNOG" id="KOG1176">
    <property type="taxonomic scope" value="Eukaryota"/>
</dbReference>
<comment type="similarity">
    <text evidence="1">Belongs to the ATP-dependent AMP-binding enzyme family.</text>
</comment>
<dbReference type="InterPro" id="IPR020845">
    <property type="entry name" value="AMP-binding_CS"/>
</dbReference>
<dbReference type="Gene3D" id="3.30.300.30">
    <property type="match status" value="1"/>
</dbReference>
<sequence length="461" mass="50265">MASALTRKGFKQGEVLAIMCPNIPEFAIAYFAAILIGGIVTSMNPLYTGREVAHQLVHSQASWLLTVPPCIPRAMEGAKEAGVANVYVVGEAEGCASLSELLEDDGTCLPTDLSIKPREDIAALPYSSGTTGLPKGVQLTHYNLIADSCIVMGESFTHYSRDSHVLALLPFYHSYGLMVNLANVLLVGGRVVCIQRFDQEAFLKTIQNEKITHAALVPPIMIFLAKHEMVDQYDLSSLIDITVGAAGMGEELMQSVKDRLSNLKYLRQGYGMTELSPVSHVVPLDTYNPKSVGVLLPNLECKIIDLSSGEEVEQGKEGEICIRGPTVMKGYLKNPEATARTLDSEGWLHTGDIGHCDQGDFFYITDRLKELIKYKGFQVPPAELEALLLSHPDVEDVAVIGVPDVEAGELPKAFVVRKKESLTVEDVTGFVNSRVAPYKRLRGGVEFTDEIPKSTSGKILR</sequence>
<dbReference type="Gene3D" id="2.30.38.10">
    <property type="entry name" value="Luciferase, Domain 3"/>
    <property type="match status" value="1"/>
</dbReference>
<dbReference type="InParanoid" id="A7SSP2"/>
<reference evidence="4 5" key="1">
    <citation type="journal article" date="2007" name="Science">
        <title>Sea anemone genome reveals ancestral eumetazoan gene repertoire and genomic organization.</title>
        <authorList>
            <person name="Putnam N.H."/>
            <person name="Srivastava M."/>
            <person name="Hellsten U."/>
            <person name="Dirks B."/>
            <person name="Chapman J."/>
            <person name="Salamov A."/>
            <person name="Terry A."/>
            <person name="Shapiro H."/>
            <person name="Lindquist E."/>
            <person name="Kapitonov V.V."/>
            <person name="Jurka J."/>
            <person name="Genikhovich G."/>
            <person name="Grigoriev I.V."/>
            <person name="Lucas S.M."/>
            <person name="Steele R.E."/>
            <person name="Finnerty J.R."/>
            <person name="Technau U."/>
            <person name="Martindale M.Q."/>
            <person name="Rokhsar D.S."/>
        </authorList>
    </citation>
    <scope>NUCLEOTIDE SEQUENCE [LARGE SCALE GENOMIC DNA]</scope>
    <source>
        <strain evidence="5">CH2 X CH6</strain>
    </source>
</reference>
<dbReference type="OMA" id="RVAAYKY"/>
<dbReference type="InterPro" id="IPR045851">
    <property type="entry name" value="AMP-bd_C_sf"/>
</dbReference>
<keyword evidence="5" id="KW-1185">Reference proteome</keyword>
<dbReference type="Pfam" id="PF00501">
    <property type="entry name" value="AMP-binding"/>
    <property type="match status" value="1"/>
</dbReference>
<evidence type="ECO:0000313" key="5">
    <source>
        <dbReference type="Proteomes" id="UP000001593"/>
    </source>
</evidence>
<dbReference type="InterPro" id="IPR025110">
    <property type="entry name" value="AMP-bd_C"/>
</dbReference>
<dbReference type="PANTHER" id="PTHR24096">
    <property type="entry name" value="LONG-CHAIN-FATTY-ACID--COA LIGASE"/>
    <property type="match status" value="1"/>
</dbReference>
<organism evidence="4 5">
    <name type="scientific">Nematostella vectensis</name>
    <name type="common">Starlet sea anemone</name>
    <dbReference type="NCBI Taxonomy" id="45351"/>
    <lineage>
        <taxon>Eukaryota</taxon>
        <taxon>Metazoa</taxon>
        <taxon>Cnidaria</taxon>
        <taxon>Anthozoa</taxon>
        <taxon>Hexacorallia</taxon>
        <taxon>Actiniaria</taxon>
        <taxon>Edwardsiidae</taxon>
        <taxon>Nematostella</taxon>
    </lineage>
</organism>
<gene>
    <name evidence="4" type="ORF">NEMVEDRAFT_v1g216857</name>
</gene>
<protein>
    <recommendedName>
        <fullName evidence="6">4-coumarate--CoA ligase</fullName>
    </recommendedName>
</protein>
<dbReference type="Pfam" id="PF13193">
    <property type="entry name" value="AMP-binding_C"/>
    <property type="match status" value="1"/>
</dbReference>
<dbReference type="Gene3D" id="3.40.50.980">
    <property type="match status" value="2"/>
</dbReference>
<dbReference type="FunFam" id="3.30.300.30:FF:000007">
    <property type="entry name" value="4-coumarate--CoA ligase 2"/>
    <property type="match status" value="1"/>
</dbReference>
<evidence type="ECO:0000259" key="3">
    <source>
        <dbReference type="Pfam" id="PF13193"/>
    </source>
</evidence>
<evidence type="ECO:0008006" key="6">
    <source>
        <dbReference type="Google" id="ProtNLM"/>
    </source>
</evidence>
<dbReference type="GO" id="GO:0016405">
    <property type="term" value="F:CoA-ligase activity"/>
    <property type="evidence" value="ECO:0000318"/>
    <property type="project" value="GO_Central"/>
</dbReference>
<evidence type="ECO:0000256" key="1">
    <source>
        <dbReference type="ARBA" id="ARBA00006432"/>
    </source>
</evidence>
<dbReference type="CDD" id="cd05911">
    <property type="entry name" value="Firefly_Luc_like"/>
    <property type="match status" value="1"/>
</dbReference>